<feature type="compositionally biased region" description="Pro residues" evidence="1">
    <location>
        <begin position="259"/>
        <end position="283"/>
    </location>
</feature>
<evidence type="ECO:0000256" key="1">
    <source>
        <dbReference type="SAM" id="MobiDB-lite"/>
    </source>
</evidence>
<dbReference type="EMBL" id="CP001823">
    <property type="protein sequence ID" value="ACZ38567.1"/>
    <property type="molecule type" value="Genomic_DNA"/>
</dbReference>
<dbReference type="RefSeq" id="WP_012871614.1">
    <property type="nucleotide sequence ID" value="NC_013523.1"/>
</dbReference>
<gene>
    <name evidence="3" type="ordered locus">Sthe_1131</name>
</gene>
<organism evidence="3 4">
    <name type="scientific">Sphaerobacter thermophilus (strain ATCC 49802 / DSM 20745 / KCCM 41009 / NCIMB 13125 / S 6022)</name>
    <dbReference type="NCBI Taxonomy" id="479434"/>
    <lineage>
        <taxon>Bacteria</taxon>
        <taxon>Pseudomonadati</taxon>
        <taxon>Thermomicrobiota</taxon>
        <taxon>Thermomicrobia</taxon>
        <taxon>Sphaerobacterales</taxon>
        <taxon>Sphaerobacterineae</taxon>
        <taxon>Sphaerobacteraceae</taxon>
        <taxon>Sphaerobacter</taxon>
    </lineage>
</organism>
<protein>
    <submittedName>
        <fullName evidence="3">Uncharacterized protein</fullName>
    </submittedName>
</protein>
<evidence type="ECO:0000313" key="3">
    <source>
        <dbReference type="EMBL" id="ACZ38567.1"/>
    </source>
</evidence>
<feature type="chain" id="PRO_5003021440" evidence="2">
    <location>
        <begin position="37"/>
        <end position="374"/>
    </location>
</feature>
<dbReference type="Proteomes" id="UP000002027">
    <property type="component" value="Chromosome 1"/>
</dbReference>
<dbReference type="KEGG" id="sti:Sthe_1131"/>
<accession>D1C2V0</accession>
<dbReference type="Pfam" id="PF14099">
    <property type="entry name" value="Polysacc_lyase"/>
    <property type="match status" value="1"/>
</dbReference>
<dbReference type="AlphaFoldDB" id="D1C2V0"/>
<dbReference type="Gene3D" id="2.60.40.10">
    <property type="entry name" value="Immunoglobulins"/>
    <property type="match status" value="1"/>
</dbReference>
<feature type="region of interest" description="Disordered" evidence="1">
    <location>
        <begin position="253"/>
        <end position="305"/>
    </location>
</feature>
<evidence type="ECO:0000256" key="2">
    <source>
        <dbReference type="SAM" id="SignalP"/>
    </source>
</evidence>
<feature type="signal peptide" evidence="2">
    <location>
        <begin position="1"/>
        <end position="36"/>
    </location>
</feature>
<dbReference type="InParanoid" id="D1C2V0"/>
<reference evidence="3 4" key="2">
    <citation type="journal article" date="2010" name="Stand. Genomic Sci.">
        <title>Complete genome sequence of Desulfohalobium retbaense type strain (HR(100)).</title>
        <authorList>
            <person name="Spring S."/>
            <person name="Nolan M."/>
            <person name="Lapidus A."/>
            <person name="Glavina Del Rio T."/>
            <person name="Copeland A."/>
            <person name="Tice H."/>
            <person name="Cheng J.F."/>
            <person name="Lucas S."/>
            <person name="Land M."/>
            <person name="Chen F."/>
            <person name="Bruce D."/>
            <person name="Goodwin L."/>
            <person name="Pitluck S."/>
            <person name="Ivanova N."/>
            <person name="Mavromatis K."/>
            <person name="Mikhailova N."/>
            <person name="Pati A."/>
            <person name="Chen A."/>
            <person name="Palaniappan K."/>
            <person name="Hauser L."/>
            <person name="Chang Y.J."/>
            <person name="Jeffries C.D."/>
            <person name="Munk C."/>
            <person name="Kiss H."/>
            <person name="Chain P."/>
            <person name="Han C."/>
            <person name="Brettin T."/>
            <person name="Detter J.C."/>
            <person name="Schuler E."/>
            <person name="Goker M."/>
            <person name="Rohde M."/>
            <person name="Bristow J."/>
            <person name="Eisen J.A."/>
            <person name="Markowitz V."/>
            <person name="Hugenholtz P."/>
            <person name="Kyrpides N.C."/>
            <person name="Klenk H.P."/>
        </authorList>
    </citation>
    <scope>NUCLEOTIDE SEQUENCE [LARGE SCALE GENOMIC DNA]</scope>
    <source>
        <strain evidence="4">ATCC 49802 / DSM 20745 / S 6022</strain>
    </source>
</reference>
<reference evidence="4" key="1">
    <citation type="submission" date="2009-11" db="EMBL/GenBank/DDBJ databases">
        <title>The complete chromosome 1 of Sphaerobacter thermophilus DSM 20745.</title>
        <authorList>
            <person name="Lucas S."/>
            <person name="Copeland A."/>
            <person name="Lapidus A."/>
            <person name="Glavina del Rio T."/>
            <person name="Dalin E."/>
            <person name="Tice H."/>
            <person name="Bruce D."/>
            <person name="Goodwin L."/>
            <person name="Pitluck S."/>
            <person name="Kyrpides N."/>
            <person name="Mavromatis K."/>
            <person name="Ivanova N."/>
            <person name="Mikhailova N."/>
            <person name="LaButti K.M."/>
            <person name="Clum A."/>
            <person name="Sun H.I."/>
            <person name="Brettin T."/>
            <person name="Detter J.C."/>
            <person name="Han C."/>
            <person name="Larimer F."/>
            <person name="Land M."/>
            <person name="Hauser L."/>
            <person name="Markowitz V."/>
            <person name="Cheng J.F."/>
            <person name="Hugenholtz P."/>
            <person name="Woyke T."/>
            <person name="Wu D."/>
            <person name="Steenblock K."/>
            <person name="Schneider S."/>
            <person name="Pukall R."/>
            <person name="Goeker M."/>
            <person name="Klenk H.P."/>
            <person name="Eisen J.A."/>
        </authorList>
    </citation>
    <scope>NUCLEOTIDE SEQUENCE [LARGE SCALE GENOMIC DNA]</scope>
    <source>
        <strain evidence="4">ATCC 49802 / DSM 20745 / S 6022</strain>
    </source>
</reference>
<evidence type="ECO:0000313" key="4">
    <source>
        <dbReference type="Proteomes" id="UP000002027"/>
    </source>
</evidence>
<dbReference type="eggNOG" id="ENOG503490S">
    <property type="taxonomic scope" value="Bacteria"/>
</dbReference>
<keyword evidence="2" id="KW-0732">Signal</keyword>
<dbReference type="InterPro" id="IPR025975">
    <property type="entry name" value="Polysacc_lyase"/>
</dbReference>
<keyword evidence="4" id="KW-1185">Reference proteome</keyword>
<dbReference type="HOGENOM" id="CLU_739448_0_0_0"/>
<sequence>MTYRLPRQFVSLASIAFAAMLALTSVVMSQPHTAKAAGVVWSTDFEDGTLNAWSAGGGGGMFNSGNANVTVTNERAYSGSRSAKMTINANGSDTGARLHRWTEADRYKGAYYSARYFFPQRVNVQGGWWNIFQFKSRTSSRNDPFWILYVGNRSDGSMYIYLRDWINKRSYQQNVANLPVGKWVHLEVYYEEASDNSGRVTVWQDGVQLFDVRNVRTGYSGGRNTWGVTNYASRLSPTPTTIYVDDAVIATERQGPGNAPAPNPGNPTPTPNPGNPTPTPTPAPSGRLTWESPKDGITITGSGTLRVSAPSGTAGVRFWRDNWVWLGSDWNGSDGWTLPADTRSWGRGQHRLIARAFDSNDRQIGEHIITVTVR</sequence>
<dbReference type="InterPro" id="IPR013783">
    <property type="entry name" value="Ig-like_fold"/>
</dbReference>
<dbReference type="OrthoDB" id="836757at2"/>
<proteinExistence type="predicted"/>
<name>D1C2V0_SPHTD</name>
<dbReference type="Gene3D" id="2.60.120.200">
    <property type="match status" value="1"/>
</dbReference>